<accession>A0A024G6M4</accession>
<evidence type="ECO:0000256" key="1">
    <source>
        <dbReference type="ARBA" id="ARBA00022593"/>
    </source>
</evidence>
<evidence type="ECO:0000313" key="6">
    <source>
        <dbReference type="Proteomes" id="UP000053237"/>
    </source>
</evidence>
<evidence type="ECO:0000256" key="4">
    <source>
        <dbReference type="ARBA" id="ARBA00046271"/>
    </source>
</evidence>
<dbReference type="STRING" id="65357.A0A024G6M4"/>
<gene>
    <name evidence="5" type="ORF">BN9_027390</name>
</gene>
<dbReference type="Pfam" id="PF05648">
    <property type="entry name" value="PEX11"/>
    <property type="match status" value="1"/>
</dbReference>
<comment type="caution">
    <text evidence="5">The sequence shown here is derived from an EMBL/GenBank/DDBJ whole genome shotgun (WGS) entry which is preliminary data.</text>
</comment>
<dbReference type="GO" id="GO:0005778">
    <property type="term" value="C:peroxisomal membrane"/>
    <property type="evidence" value="ECO:0007669"/>
    <property type="project" value="UniProtKB-SubCell"/>
</dbReference>
<dbReference type="OrthoDB" id="411017at2759"/>
<dbReference type="InParanoid" id="A0A024G6M4"/>
<dbReference type="Proteomes" id="UP000053237">
    <property type="component" value="Unassembled WGS sequence"/>
</dbReference>
<sequence>MQCFESKDRAFCNAMLSVASTLEGRDKLTKLLQYGSRALAWYCFTLGANEIGTRLSNLYKATQQARKVFRLGKSALLYTKFESILEKKCTSHYMRNLELVQNCGMIGFLAYDNIIFASKANVLKVDEAKAVRQGGLLWFIANIAGFLRAADSLKLNVDEENDIRKRLTFDLKVDQMEFLQAQLDLLQETRSKNLISLLKITCDLVVSSNTSGVRLSERVVGKKLHDGIIGSVGCLSAILFLYNIWPKTQPKSMLITESTTA</sequence>
<evidence type="ECO:0000313" key="5">
    <source>
        <dbReference type="EMBL" id="CCI41955.1"/>
    </source>
</evidence>
<proteinExistence type="predicted"/>
<keyword evidence="1" id="KW-0962">Peroxisome biogenesis</keyword>
<evidence type="ECO:0000256" key="3">
    <source>
        <dbReference type="ARBA" id="ARBA00023140"/>
    </source>
</evidence>
<reference evidence="5 6" key="1">
    <citation type="submission" date="2012-05" db="EMBL/GenBank/DDBJ databases">
        <title>Recombination and specialization in a pathogen metapopulation.</title>
        <authorList>
            <person name="Gardiner A."/>
            <person name="Kemen E."/>
            <person name="Schultz-Larsen T."/>
            <person name="MacLean D."/>
            <person name="Van Oosterhout C."/>
            <person name="Jones J.D.G."/>
        </authorList>
    </citation>
    <scope>NUCLEOTIDE SEQUENCE [LARGE SCALE GENOMIC DNA]</scope>
    <source>
        <strain evidence="5 6">Ac Nc2</strain>
    </source>
</reference>
<keyword evidence="3" id="KW-0576">Peroxisome</keyword>
<organism evidence="5 6">
    <name type="scientific">Albugo candida</name>
    <dbReference type="NCBI Taxonomy" id="65357"/>
    <lineage>
        <taxon>Eukaryota</taxon>
        <taxon>Sar</taxon>
        <taxon>Stramenopiles</taxon>
        <taxon>Oomycota</taxon>
        <taxon>Peronosporomycetes</taxon>
        <taxon>Albuginales</taxon>
        <taxon>Albuginaceae</taxon>
        <taxon>Albugo</taxon>
    </lineage>
</organism>
<evidence type="ECO:0008006" key="7">
    <source>
        <dbReference type="Google" id="ProtNLM"/>
    </source>
</evidence>
<dbReference type="InterPro" id="IPR008733">
    <property type="entry name" value="PEX11"/>
</dbReference>
<dbReference type="EMBL" id="CAIX01000027">
    <property type="protein sequence ID" value="CCI41955.1"/>
    <property type="molecule type" value="Genomic_DNA"/>
</dbReference>
<keyword evidence="2" id="KW-0472">Membrane</keyword>
<dbReference type="AlphaFoldDB" id="A0A024G6M4"/>
<comment type="subcellular location">
    <subcellularLocation>
        <location evidence="4">Peroxisome membrane</location>
    </subcellularLocation>
</comment>
<protein>
    <recommendedName>
        <fullName evidence="7">Peroxisomal biogenesis factor 11 domain-containing protein</fullName>
    </recommendedName>
</protein>
<name>A0A024G6M4_9STRA</name>
<keyword evidence="6" id="KW-1185">Reference proteome</keyword>
<dbReference type="PANTHER" id="PTHR12652">
    <property type="entry name" value="PEROXISOMAL BIOGENESIS FACTOR 11"/>
    <property type="match status" value="1"/>
</dbReference>
<dbReference type="GO" id="GO:0016559">
    <property type="term" value="P:peroxisome fission"/>
    <property type="evidence" value="ECO:0007669"/>
    <property type="project" value="InterPro"/>
</dbReference>
<evidence type="ECO:0000256" key="2">
    <source>
        <dbReference type="ARBA" id="ARBA00023136"/>
    </source>
</evidence>
<dbReference type="PANTHER" id="PTHR12652:SF50">
    <property type="entry name" value="PEROXIN 11"/>
    <property type="match status" value="1"/>
</dbReference>